<dbReference type="InterPro" id="IPR024079">
    <property type="entry name" value="MetalloPept_cat_dom_sf"/>
</dbReference>
<proteinExistence type="inferred from homology"/>
<keyword evidence="5 9" id="KW-0862">Zinc</keyword>
<gene>
    <name evidence="12" type="ORF">SAMN04488082_11437</name>
</gene>
<evidence type="ECO:0000256" key="8">
    <source>
        <dbReference type="ARBA" id="ARBA00026100"/>
    </source>
</evidence>
<dbReference type="PANTHER" id="PTHR11804:SF83">
    <property type="entry name" value="LD37516P"/>
    <property type="match status" value="1"/>
</dbReference>
<comment type="similarity">
    <text evidence="1 9">Belongs to the peptidase M3 family.</text>
</comment>
<protein>
    <recommendedName>
        <fullName evidence="8">oligopeptidase A</fullName>
        <ecNumber evidence="8">3.4.24.70</ecNumber>
    </recommendedName>
</protein>
<dbReference type="CDD" id="cd06456">
    <property type="entry name" value="M3A_DCP"/>
    <property type="match status" value="1"/>
</dbReference>
<dbReference type="Pfam" id="PF01432">
    <property type="entry name" value="Peptidase_M3"/>
    <property type="match status" value="1"/>
</dbReference>
<dbReference type="Gene3D" id="1.10.1370.10">
    <property type="entry name" value="Neurolysin, domain 3"/>
    <property type="match status" value="1"/>
</dbReference>
<feature type="domain" description="Oligopeptidase A N-terminal" evidence="11">
    <location>
        <begin position="28"/>
        <end position="150"/>
    </location>
</feature>
<dbReference type="GO" id="GO:0046872">
    <property type="term" value="F:metal ion binding"/>
    <property type="evidence" value="ECO:0007669"/>
    <property type="project" value="UniProtKB-UniRule"/>
</dbReference>
<dbReference type="GO" id="GO:0006508">
    <property type="term" value="P:proteolysis"/>
    <property type="evidence" value="ECO:0007669"/>
    <property type="project" value="UniProtKB-KW"/>
</dbReference>
<evidence type="ECO:0000256" key="1">
    <source>
        <dbReference type="ARBA" id="ARBA00006040"/>
    </source>
</evidence>
<dbReference type="Pfam" id="PF19310">
    <property type="entry name" value="TOP_N"/>
    <property type="match status" value="1"/>
</dbReference>
<dbReference type="PANTHER" id="PTHR11804">
    <property type="entry name" value="PROTEASE M3 THIMET OLIGOPEPTIDASE-RELATED"/>
    <property type="match status" value="1"/>
</dbReference>
<evidence type="ECO:0000256" key="9">
    <source>
        <dbReference type="RuleBase" id="RU003435"/>
    </source>
</evidence>
<evidence type="ECO:0000256" key="6">
    <source>
        <dbReference type="ARBA" id="ARBA00023049"/>
    </source>
</evidence>
<organism evidence="12 13">
    <name type="scientific">Desulfomicrobium apsheronum</name>
    <dbReference type="NCBI Taxonomy" id="52560"/>
    <lineage>
        <taxon>Bacteria</taxon>
        <taxon>Pseudomonadati</taxon>
        <taxon>Thermodesulfobacteriota</taxon>
        <taxon>Desulfovibrionia</taxon>
        <taxon>Desulfovibrionales</taxon>
        <taxon>Desulfomicrobiaceae</taxon>
        <taxon>Desulfomicrobium</taxon>
    </lineage>
</organism>
<evidence type="ECO:0000256" key="7">
    <source>
        <dbReference type="ARBA" id="ARBA00024603"/>
    </source>
</evidence>
<comment type="catalytic activity">
    <reaction evidence="7">
        <text>Hydrolysis of oligopeptides, with broad specificity. Gly or Ala commonly occur as P1 or P1' residues, but more distant residues are also important, as is shown by the fact that Z-Gly-Pro-Gly-|-Gly-Pro-Ala is cleaved, but not Z-(Gly)(5).</text>
        <dbReference type="EC" id="3.4.24.70"/>
    </reaction>
</comment>
<dbReference type="Proteomes" id="UP000198635">
    <property type="component" value="Unassembled WGS sequence"/>
</dbReference>
<keyword evidence="4 9" id="KW-0378">Hydrolase</keyword>
<reference evidence="13" key="1">
    <citation type="submission" date="2016-10" db="EMBL/GenBank/DDBJ databases">
        <authorList>
            <person name="Varghese N."/>
            <person name="Submissions S."/>
        </authorList>
    </citation>
    <scope>NUCLEOTIDE SEQUENCE [LARGE SCALE GENOMIC DNA]</scope>
    <source>
        <strain evidence="13">DSM 5918</strain>
    </source>
</reference>
<dbReference type="EC" id="3.4.24.70" evidence="8"/>
<dbReference type="Gene3D" id="3.40.390.10">
    <property type="entry name" value="Collagenase (Catalytic Domain)"/>
    <property type="match status" value="1"/>
</dbReference>
<feature type="domain" description="Peptidase M3A/M3B catalytic" evidence="10">
    <location>
        <begin position="230"/>
        <end position="682"/>
    </location>
</feature>
<evidence type="ECO:0000256" key="4">
    <source>
        <dbReference type="ARBA" id="ARBA00022801"/>
    </source>
</evidence>
<evidence type="ECO:0000313" key="13">
    <source>
        <dbReference type="Proteomes" id="UP000198635"/>
    </source>
</evidence>
<dbReference type="GO" id="GO:0006518">
    <property type="term" value="P:peptide metabolic process"/>
    <property type="evidence" value="ECO:0007669"/>
    <property type="project" value="TreeGrafter"/>
</dbReference>
<evidence type="ECO:0000256" key="5">
    <source>
        <dbReference type="ARBA" id="ARBA00022833"/>
    </source>
</evidence>
<keyword evidence="2 9" id="KW-0645">Protease</keyword>
<name>A0A1I3WTW6_9BACT</name>
<evidence type="ECO:0000256" key="3">
    <source>
        <dbReference type="ARBA" id="ARBA00022723"/>
    </source>
</evidence>
<evidence type="ECO:0000259" key="11">
    <source>
        <dbReference type="Pfam" id="PF19310"/>
    </source>
</evidence>
<evidence type="ECO:0000256" key="2">
    <source>
        <dbReference type="ARBA" id="ARBA00022670"/>
    </source>
</evidence>
<keyword evidence="3 9" id="KW-0479">Metal-binding</keyword>
<accession>A0A1I3WTW6</accession>
<dbReference type="InterPro" id="IPR045090">
    <property type="entry name" value="Pept_M3A_M3B"/>
</dbReference>
<keyword evidence="13" id="KW-1185">Reference proteome</keyword>
<evidence type="ECO:0000313" key="12">
    <source>
        <dbReference type="EMBL" id="SFK10297.1"/>
    </source>
</evidence>
<dbReference type="SUPFAM" id="SSF55486">
    <property type="entry name" value="Metalloproteases ('zincins'), catalytic domain"/>
    <property type="match status" value="1"/>
</dbReference>
<dbReference type="EMBL" id="FORX01000014">
    <property type="protein sequence ID" value="SFK10297.1"/>
    <property type="molecule type" value="Genomic_DNA"/>
</dbReference>
<dbReference type="AlphaFoldDB" id="A0A1I3WTW6"/>
<evidence type="ECO:0000259" key="10">
    <source>
        <dbReference type="Pfam" id="PF01432"/>
    </source>
</evidence>
<dbReference type="OrthoDB" id="9773538at2"/>
<sequence length="694" mass="78012">MHEPNPLLNWELFPNFPSITADHVVPAMQEVIARSSAELETLEQSAPQTWHGLLTPLERLTDRVARAWGVATHLHNVRNSPEMRRAYAQTQPLVVEFHNRLGQSRPIHDALLALRESPDFPMFSQALQRTISLLVRDAVLQGVGLAPDDRERFNAISQELAELSTRFTNNVLDATQAYALTLTQKEEVAGLPEDSLRLAANMARARGQAEATAENGPWCITLDLPSFLSFMQHAARRDLREEVYRAYITRAANGDTDNLPHILRILKLRRELAALLGFDNFANVSLERKMAPGVLSIEALLRTIQDAATDPALNDLIDLGDLARAGGQSEDIQSWDVMYWAERLKERRFGLRDELIRPYFPLPAILQGLFDLIESLFAVTIESGPEVPTWHADVTYYRVKDSDGREIAGFYLDPYARPEEKRGGAWMDELHGRSTVCAPRGHAVRLPVAYVNCNQRPAMDDAPSLMSFQEVTTLFHEFGHALQHMLTKVEHGFVAGISNIEWDAVELPSQFMENWCYHLPTLTKLARHYLTGEPMAAELLDKLLETRTFRAGSNALRQVSFALTDLALHTADPDQLDPTETAQRIAREILPLPPLPEDRFLCSFSHIFAGGYAAGYYSYKWAEVLSADAFGAFVNAGLEDPDRKQELGLRFRDTILALGGSRNPMNIFRLFRGREPDPRALLLQEGLLPANKDN</sequence>
<dbReference type="FunFam" id="3.40.390.10:FF:000009">
    <property type="entry name" value="Oligopeptidase A"/>
    <property type="match status" value="1"/>
</dbReference>
<dbReference type="GO" id="GO:0005829">
    <property type="term" value="C:cytosol"/>
    <property type="evidence" value="ECO:0007669"/>
    <property type="project" value="UniProtKB-ARBA"/>
</dbReference>
<dbReference type="InterPro" id="IPR034005">
    <property type="entry name" value="M3A_DCP"/>
</dbReference>
<keyword evidence="6 9" id="KW-0482">Metalloprotease</keyword>
<dbReference type="InterPro" id="IPR024077">
    <property type="entry name" value="Neurolysin/TOP_dom2"/>
</dbReference>
<dbReference type="GO" id="GO:0004222">
    <property type="term" value="F:metalloendopeptidase activity"/>
    <property type="evidence" value="ECO:0007669"/>
    <property type="project" value="UniProtKB-EC"/>
</dbReference>
<comment type="cofactor">
    <cofactor evidence="9">
        <name>Zn(2+)</name>
        <dbReference type="ChEBI" id="CHEBI:29105"/>
    </cofactor>
    <text evidence="9">Binds 1 zinc ion.</text>
</comment>
<dbReference type="Gene3D" id="1.10.1370.40">
    <property type="match status" value="1"/>
</dbReference>
<dbReference type="InterPro" id="IPR001567">
    <property type="entry name" value="Pept_M3A_M3B_dom"/>
</dbReference>
<dbReference type="RefSeq" id="WP_092376467.1">
    <property type="nucleotide sequence ID" value="NZ_FORX01000014.1"/>
</dbReference>
<dbReference type="InterPro" id="IPR045666">
    <property type="entry name" value="OpdA_N"/>
</dbReference>
<dbReference type="STRING" id="52560.SAMN04488082_11437"/>